<dbReference type="PANTHER" id="PTHR26450">
    <property type="entry name" value="OLFACTORY RECEPTOR 56B1-RELATED"/>
    <property type="match status" value="1"/>
</dbReference>
<feature type="transmembrane region" description="Helical" evidence="10">
    <location>
        <begin position="247"/>
        <end position="275"/>
    </location>
</feature>
<dbReference type="PANTHER" id="PTHR26450:SF177">
    <property type="entry name" value="OLFACTORY RECEPTOR 52I1-RELATED"/>
    <property type="match status" value="1"/>
</dbReference>
<proteinExistence type="inferred from homology"/>
<feature type="transmembrane region" description="Helical" evidence="10">
    <location>
        <begin position="152"/>
        <end position="170"/>
    </location>
</feature>
<name>A0A6P5IN00_PHACI</name>
<dbReference type="RefSeq" id="XP_020823435.1">
    <property type="nucleotide sequence ID" value="XM_020967776.1"/>
</dbReference>
<evidence type="ECO:0000313" key="13">
    <source>
        <dbReference type="RefSeq" id="XP_020823435.1"/>
    </source>
</evidence>
<evidence type="ECO:0000256" key="3">
    <source>
        <dbReference type="ARBA" id="ARBA00022606"/>
    </source>
</evidence>
<dbReference type="SUPFAM" id="SSF81321">
    <property type="entry name" value="Family A G protein-coupled receptor-like"/>
    <property type="match status" value="1"/>
</dbReference>
<evidence type="ECO:0000256" key="2">
    <source>
        <dbReference type="ARBA" id="ARBA00004141"/>
    </source>
</evidence>
<protein>
    <recommendedName>
        <fullName evidence="10">Olfactory receptor</fullName>
    </recommendedName>
</protein>
<dbReference type="Proteomes" id="UP000515140">
    <property type="component" value="Unplaced"/>
</dbReference>
<dbReference type="InterPro" id="IPR000276">
    <property type="entry name" value="GPCR_Rhodpsn"/>
</dbReference>
<dbReference type="PRINTS" id="PR00237">
    <property type="entry name" value="GPCRRHODOPSN"/>
</dbReference>
<evidence type="ECO:0000256" key="9">
    <source>
        <dbReference type="RuleBase" id="RU000688"/>
    </source>
</evidence>
<keyword evidence="6 10" id="KW-1133">Transmembrane helix</keyword>
<evidence type="ECO:0000256" key="1">
    <source>
        <dbReference type="ARBA" id="ARBA00002936"/>
    </source>
</evidence>
<keyword evidence="12" id="KW-1185">Reference proteome</keyword>
<keyword evidence="3 10" id="KW-0716">Sensory transduction</keyword>
<dbReference type="InterPro" id="IPR017452">
    <property type="entry name" value="GPCR_Rhodpsn_7TM"/>
</dbReference>
<dbReference type="GO" id="GO:0004930">
    <property type="term" value="F:G protein-coupled receptor activity"/>
    <property type="evidence" value="ECO:0007669"/>
    <property type="project" value="UniProtKB-KW"/>
</dbReference>
<dbReference type="PRINTS" id="PR00245">
    <property type="entry name" value="OLFACTORYR"/>
</dbReference>
<evidence type="ECO:0000256" key="8">
    <source>
        <dbReference type="ARBA" id="ARBA00023224"/>
    </source>
</evidence>
<evidence type="ECO:0000259" key="11">
    <source>
        <dbReference type="PROSITE" id="PS50262"/>
    </source>
</evidence>
<evidence type="ECO:0000256" key="6">
    <source>
        <dbReference type="ARBA" id="ARBA00022989"/>
    </source>
</evidence>
<keyword evidence="7 10" id="KW-0472">Membrane</keyword>
<sequence>MAIKKSKISMFPVISHYPSQYPPQAEEICVTCSGALVGLLKEITSMMLRLHSNHTSLPPATFFLMGIPGLEETHLWLAALLSTMYTMVLVGNSLIMTVIWADPALHEPMYYFLCVLAGVDIIMATSVAPKMLSIFWSGNGTIAFTACFTQMYIVHTATALESGLLLAMAFDRYVAICKPLHYNTILTPQKILGINVAIVVRATIALTPLSWMVSNLQYCGSHAVPHSYCEHMAVANLACSDHRTSNLYALIGSSVVVGMDVAFISASYSLILQAVFNLSSKNARHKALSTCGSHVGVMALFYLPGLISVYVDWWGQDMVPVHTQVLLADLYLVIPPTLNPLIYGLRSKKICQGIWNTMATSLPCHHYVNSKRERRPKQVLVMGDIRSTHEI</sequence>
<evidence type="ECO:0000313" key="12">
    <source>
        <dbReference type="Proteomes" id="UP000515140"/>
    </source>
</evidence>
<keyword evidence="9" id="KW-0675">Receptor</keyword>
<evidence type="ECO:0000256" key="10">
    <source>
        <dbReference type="RuleBase" id="RU363047"/>
    </source>
</evidence>
<keyword evidence="10" id="KW-1003">Cell membrane</keyword>
<dbReference type="PROSITE" id="PS00237">
    <property type="entry name" value="G_PROTEIN_RECEP_F1_1"/>
    <property type="match status" value="1"/>
</dbReference>
<accession>A0A6P5IN00</accession>
<feature type="transmembrane region" description="Helical" evidence="10">
    <location>
        <begin position="110"/>
        <end position="132"/>
    </location>
</feature>
<dbReference type="Gene3D" id="1.20.1070.10">
    <property type="entry name" value="Rhodopsin 7-helix transmembrane proteins"/>
    <property type="match status" value="1"/>
</dbReference>
<gene>
    <name evidence="13" type="primary">LOC110195144</name>
</gene>
<keyword evidence="5 10" id="KW-0552">Olfaction</keyword>
<feature type="transmembrane region" description="Helical" evidence="10">
    <location>
        <begin position="287"/>
        <end position="311"/>
    </location>
</feature>
<feature type="transmembrane region" description="Helical" evidence="10">
    <location>
        <begin position="191"/>
        <end position="211"/>
    </location>
</feature>
<evidence type="ECO:0000256" key="7">
    <source>
        <dbReference type="ARBA" id="ARBA00023136"/>
    </source>
</evidence>
<dbReference type="KEGG" id="pcw:110195144"/>
<feature type="transmembrane region" description="Helical" evidence="10">
    <location>
        <begin position="323"/>
        <end position="345"/>
    </location>
</feature>
<keyword evidence="8 9" id="KW-0807">Transducer</keyword>
<dbReference type="GeneID" id="110195144"/>
<comment type="function">
    <text evidence="1">Odorant receptor.</text>
</comment>
<evidence type="ECO:0000256" key="5">
    <source>
        <dbReference type="ARBA" id="ARBA00022725"/>
    </source>
</evidence>
<dbReference type="FunCoup" id="A0A6P5IN00">
    <property type="interactions" value="430"/>
</dbReference>
<comment type="subcellular location">
    <subcellularLocation>
        <location evidence="10">Cell membrane</location>
        <topology evidence="10">Multi-pass membrane protein</topology>
    </subcellularLocation>
    <subcellularLocation>
        <location evidence="2">Membrane</location>
        <topology evidence="2">Multi-pass membrane protein</topology>
    </subcellularLocation>
</comment>
<dbReference type="FunFam" id="1.20.1070.10:FF:000006">
    <property type="entry name" value="Olfactory receptor"/>
    <property type="match status" value="1"/>
</dbReference>
<dbReference type="InterPro" id="IPR050402">
    <property type="entry name" value="OR51/52/56-like"/>
</dbReference>
<evidence type="ECO:0000256" key="4">
    <source>
        <dbReference type="ARBA" id="ARBA00022692"/>
    </source>
</evidence>
<feature type="transmembrane region" description="Helical" evidence="10">
    <location>
        <begin position="75"/>
        <end position="98"/>
    </location>
</feature>
<feature type="domain" description="G-protein coupled receptors family 1 profile" evidence="11">
    <location>
        <begin position="91"/>
        <end position="343"/>
    </location>
</feature>
<dbReference type="InParanoid" id="A0A6P5IN00"/>
<keyword evidence="9" id="KW-0297">G-protein coupled receptor</keyword>
<reference evidence="13" key="1">
    <citation type="submission" date="2025-08" db="UniProtKB">
        <authorList>
            <consortium name="RefSeq"/>
        </authorList>
    </citation>
    <scope>IDENTIFICATION</scope>
    <source>
        <tissue evidence="13">Spleen</tissue>
    </source>
</reference>
<dbReference type="InterPro" id="IPR000725">
    <property type="entry name" value="Olfact_rcpt"/>
</dbReference>
<dbReference type="AlphaFoldDB" id="A0A6P5IN00"/>
<organism evidence="12 13">
    <name type="scientific">Phascolarctos cinereus</name>
    <name type="common">Koala</name>
    <dbReference type="NCBI Taxonomy" id="38626"/>
    <lineage>
        <taxon>Eukaryota</taxon>
        <taxon>Metazoa</taxon>
        <taxon>Chordata</taxon>
        <taxon>Craniata</taxon>
        <taxon>Vertebrata</taxon>
        <taxon>Euteleostomi</taxon>
        <taxon>Mammalia</taxon>
        <taxon>Metatheria</taxon>
        <taxon>Diprotodontia</taxon>
        <taxon>Phascolarctidae</taxon>
        <taxon>Phascolarctos</taxon>
    </lineage>
</organism>
<comment type="similarity">
    <text evidence="9">Belongs to the G-protein coupled receptor 1 family.</text>
</comment>
<dbReference type="PROSITE" id="PS50262">
    <property type="entry name" value="G_PROTEIN_RECEP_F1_2"/>
    <property type="match status" value="1"/>
</dbReference>
<dbReference type="Pfam" id="PF13853">
    <property type="entry name" value="7tm_4"/>
    <property type="match status" value="1"/>
</dbReference>
<dbReference type="GO" id="GO:0005886">
    <property type="term" value="C:plasma membrane"/>
    <property type="evidence" value="ECO:0007669"/>
    <property type="project" value="UniProtKB-SubCell"/>
</dbReference>
<keyword evidence="4 9" id="KW-0812">Transmembrane</keyword>
<dbReference type="GO" id="GO:0004984">
    <property type="term" value="F:olfactory receptor activity"/>
    <property type="evidence" value="ECO:0007669"/>
    <property type="project" value="InterPro"/>
</dbReference>